<organism evidence="3 4">
    <name type="scientific">Planosporangium mesophilum</name>
    <dbReference type="NCBI Taxonomy" id="689768"/>
    <lineage>
        <taxon>Bacteria</taxon>
        <taxon>Bacillati</taxon>
        <taxon>Actinomycetota</taxon>
        <taxon>Actinomycetes</taxon>
        <taxon>Micromonosporales</taxon>
        <taxon>Micromonosporaceae</taxon>
        <taxon>Planosporangium</taxon>
    </lineage>
</organism>
<evidence type="ECO:0000313" key="3">
    <source>
        <dbReference type="EMBL" id="GII21792.1"/>
    </source>
</evidence>
<accession>A0A8J3TAU7</accession>
<feature type="transmembrane region" description="Helical" evidence="2">
    <location>
        <begin position="84"/>
        <end position="103"/>
    </location>
</feature>
<keyword evidence="2" id="KW-1133">Transmembrane helix</keyword>
<keyword evidence="4" id="KW-1185">Reference proteome</keyword>
<evidence type="ECO:0000256" key="1">
    <source>
        <dbReference type="SAM" id="MobiDB-lite"/>
    </source>
</evidence>
<reference evidence="3" key="1">
    <citation type="submission" date="2021-01" db="EMBL/GenBank/DDBJ databases">
        <title>Whole genome shotgun sequence of Planosporangium mesophilum NBRC 109066.</title>
        <authorList>
            <person name="Komaki H."/>
            <person name="Tamura T."/>
        </authorList>
    </citation>
    <scope>NUCLEOTIDE SEQUENCE</scope>
    <source>
        <strain evidence="3">NBRC 109066</strain>
    </source>
</reference>
<dbReference type="Proteomes" id="UP000599074">
    <property type="component" value="Unassembled WGS sequence"/>
</dbReference>
<gene>
    <name evidence="3" type="ORF">Pme01_13890</name>
</gene>
<evidence type="ECO:0000313" key="4">
    <source>
        <dbReference type="Proteomes" id="UP000599074"/>
    </source>
</evidence>
<feature type="transmembrane region" description="Helical" evidence="2">
    <location>
        <begin position="115"/>
        <end position="133"/>
    </location>
</feature>
<evidence type="ECO:0000256" key="2">
    <source>
        <dbReference type="SAM" id="Phobius"/>
    </source>
</evidence>
<proteinExistence type="predicted"/>
<sequence length="240" mass="25423">MTAETRHAVRAGALPGPHPVMAEHAQLAGRTQVASFARYADAERTVELLARTRFPLHRLSVVGGDLKLVTEPGATVTATRAGSVGLCCGLWMGALLVLFTFLVDRPPLGELLWGLPLGALFGGALGLAGYAVLSGTRDLTPRRRLVPARHELHVDAEVAASAWRLLLKLHPAGMTLVDRVPPQVVALPSDLALIEAFESPEPAAEPASMPSPIPEPSPSQPQSRQQTSPPLRPVVELPAV</sequence>
<feature type="compositionally biased region" description="Pro residues" evidence="1">
    <location>
        <begin position="209"/>
        <end position="219"/>
    </location>
</feature>
<dbReference type="AlphaFoldDB" id="A0A8J3TAU7"/>
<keyword evidence="2" id="KW-0472">Membrane</keyword>
<dbReference type="EMBL" id="BOON01000012">
    <property type="protein sequence ID" value="GII21792.1"/>
    <property type="molecule type" value="Genomic_DNA"/>
</dbReference>
<comment type="caution">
    <text evidence="3">The sequence shown here is derived from an EMBL/GenBank/DDBJ whole genome shotgun (WGS) entry which is preliminary data.</text>
</comment>
<dbReference type="RefSeq" id="WP_168114855.1">
    <property type="nucleotide sequence ID" value="NZ_BOON01000012.1"/>
</dbReference>
<keyword evidence="2" id="KW-0812">Transmembrane</keyword>
<protein>
    <recommendedName>
        <fullName evidence="5">DUF1269 domain-containing protein</fullName>
    </recommendedName>
</protein>
<name>A0A8J3TAU7_9ACTN</name>
<feature type="compositionally biased region" description="Low complexity" evidence="1">
    <location>
        <begin position="220"/>
        <end position="229"/>
    </location>
</feature>
<feature type="region of interest" description="Disordered" evidence="1">
    <location>
        <begin position="201"/>
        <end position="240"/>
    </location>
</feature>
<evidence type="ECO:0008006" key="5">
    <source>
        <dbReference type="Google" id="ProtNLM"/>
    </source>
</evidence>